<dbReference type="OrthoDB" id="3647690at2759"/>
<evidence type="ECO:0000256" key="1">
    <source>
        <dbReference type="SAM" id="MobiDB-lite"/>
    </source>
</evidence>
<organism evidence="2 3">
    <name type="scientific">Wallemia ichthyophaga</name>
    <dbReference type="NCBI Taxonomy" id="245174"/>
    <lineage>
        <taxon>Eukaryota</taxon>
        <taxon>Fungi</taxon>
        <taxon>Dikarya</taxon>
        <taxon>Basidiomycota</taxon>
        <taxon>Wallemiomycotina</taxon>
        <taxon>Wallemiomycetes</taxon>
        <taxon>Wallemiales</taxon>
        <taxon>Wallemiaceae</taxon>
        <taxon>Wallemia</taxon>
    </lineage>
</organism>
<reference evidence="2 3" key="1">
    <citation type="submission" date="2019-03" db="EMBL/GenBank/DDBJ databases">
        <title>Sequencing 23 genomes of Wallemia ichthyophaga.</title>
        <authorList>
            <person name="Gostincar C."/>
        </authorList>
    </citation>
    <scope>NUCLEOTIDE SEQUENCE [LARGE SCALE GENOMIC DNA]</scope>
    <source>
        <strain evidence="2 3">EXF-8621</strain>
    </source>
</reference>
<dbReference type="Proteomes" id="UP000306954">
    <property type="component" value="Unassembled WGS sequence"/>
</dbReference>
<protein>
    <submittedName>
        <fullName evidence="2">Uncharacterized protein</fullName>
    </submittedName>
</protein>
<comment type="caution">
    <text evidence="2">The sequence shown here is derived from an EMBL/GenBank/DDBJ whole genome shotgun (WGS) entry which is preliminary data.</text>
</comment>
<gene>
    <name evidence="2" type="ORF">E3P90_03131</name>
</gene>
<sequence length="221" mass="25491">MEDNVPMQDDAVVEAVIIEQPNEDDVRVKDNESKDVNVEEAPETPLNPFDQFTKFAHALQGDHERNVGENVRLGAQVEDNDRRINGLVEDNDFLRQQYQQSSEAAFALSKENQELLSKISLLENQLSVGLAARKTFQDTTVNELSKRLYVLQQERQLELDNEHRSTLSNVKERAGMYTELQSQYEDLRKEYLGHITQQKSDMNTIETLKLQNKELEERLGI</sequence>
<feature type="compositionally biased region" description="Basic and acidic residues" evidence="1">
    <location>
        <begin position="24"/>
        <end position="37"/>
    </location>
</feature>
<evidence type="ECO:0000313" key="2">
    <source>
        <dbReference type="EMBL" id="TIB09847.1"/>
    </source>
</evidence>
<name>A0A4T0H6Z7_WALIC</name>
<proteinExistence type="predicted"/>
<accession>A0A4T0H6Z7</accession>
<feature type="region of interest" description="Disordered" evidence="1">
    <location>
        <begin position="21"/>
        <end position="46"/>
    </location>
</feature>
<evidence type="ECO:0000313" key="3">
    <source>
        <dbReference type="Proteomes" id="UP000306954"/>
    </source>
</evidence>
<dbReference type="AlphaFoldDB" id="A0A4T0H6Z7"/>
<dbReference type="EMBL" id="SPOF01000037">
    <property type="protein sequence ID" value="TIB09847.1"/>
    <property type="molecule type" value="Genomic_DNA"/>
</dbReference>